<gene>
    <name evidence="2" type="ORF">CLV94_2495</name>
</gene>
<comment type="caution">
    <text evidence="2">The sequence shown here is derived from an EMBL/GenBank/DDBJ whole genome shotgun (WGS) entry which is preliminary data.</text>
</comment>
<accession>A0A495M9D7</accession>
<keyword evidence="2" id="KW-0645">Protease</keyword>
<keyword evidence="2" id="KW-0121">Carboxypeptidase</keyword>
<organism evidence="2 3">
    <name type="scientific">Flavobacterium endophyticum</name>
    <dbReference type="NCBI Taxonomy" id="1540163"/>
    <lineage>
        <taxon>Bacteria</taxon>
        <taxon>Pseudomonadati</taxon>
        <taxon>Bacteroidota</taxon>
        <taxon>Flavobacteriia</taxon>
        <taxon>Flavobacteriales</taxon>
        <taxon>Flavobacteriaceae</taxon>
        <taxon>Flavobacterium</taxon>
    </lineage>
</organism>
<dbReference type="SUPFAM" id="SSF49464">
    <property type="entry name" value="Carboxypeptidase regulatory domain-like"/>
    <property type="match status" value="1"/>
</dbReference>
<dbReference type="OrthoDB" id="1223654at2"/>
<dbReference type="AlphaFoldDB" id="A0A495M9D7"/>
<sequence>MKLLKKIVLLLILFSISQVHSQILEGHVYDMQNNVLQAATVYLDGTTISTVTDAEGYFKINGNGNSQAALIISYVGYKTIRLENPFQNKQIRALMEEEAIAMVEVVLEKGPFTRKEMLKAFKEQFLGTTEAGLSCKILNEDDINVFYDITTNTLSATSHKPIKIKNAYLGYEVFFELVDFNVEYRKRSLSSFSIAKSYFAGSTFYKELSQTKKINKRRTQSYLGSTSHFVNTIANESWEKEKLALFVDRFKVDPKEYFKVSDTLGMKKVTLIKEPTKKTAVYKKEGTATNFDGTKKIEVLKYEEVKIPFNIMYDGKKQSLADFIEKVLIVDNNGNFQPLYGVMVGGYLGSLKVGDMLPIDYYQTIKGTY</sequence>
<dbReference type="RefSeq" id="WP_121376798.1">
    <property type="nucleotide sequence ID" value="NZ_RBLC01000003.1"/>
</dbReference>
<protein>
    <submittedName>
        <fullName evidence="2">Carboxypeptidase-like protein</fullName>
    </submittedName>
</protein>
<dbReference type="Gene3D" id="2.60.40.1120">
    <property type="entry name" value="Carboxypeptidase-like, regulatory domain"/>
    <property type="match status" value="1"/>
</dbReference>
<proteinExistence type="predicted"/>
<feature type="signal peptide" evidence="1">
    <location>
        <begin position="1"/>
        <end position="21"/>
    </location>
</feature>
<reference evidence="2 3" key="1">
    <citation type="submission" date="2018-10" db="EMBL/GenBank/DDBJ databases">
        <title>Genomic Encyclopedia of Archaeal and Bacterial Type Strains, Phase II (KMG-II): from individual species to whole genera.</title>
        <authorList>
            <person name="Goeker M."/>
        </authorList>
    </citation>
    <scope>NUCLEOTIDE SEQUENCE [LARGE SCALE GENOMIC DNA]</scope>
    <source>
        <strain evidence="2 3">DSM 29537</strain>
    </source>
</reference>
<keyword evidence="2" id="KW-0378">Hydrolase</keyword>
<feature type="chain" id="PRO_5019819735" evidence="1">
    <location>
        <begin position="22"/>
        <end position="369"/>
    </location>
</feature>
<evidence type="ECO:0000313" key="2">
    <source>
        <dbReference type="EMBL" id="RKS21860.1"/>
    </source>
</evidence>
<evidence type="ECO:0000313" key="3">
    <source>
        <dbReference type="Proteomes" id="UP000277579"/>
    </source>
</evidence>
<evidence type="ECO:0000256" key="1">
    <source>
        <dbReference type="SAM" id="SignalP"/>
    </source>
</evidence>
<dbReference type="EMBL" id="RBLC01000003">
    <property type="protein sequence ID" value="RKS21860.1"/>
    <property type="molecule type" value="Genomic_DNA"/>
</dbReference>
<dbReference type="GO" id="GO:0004180">
    <property type="term" value="F:carboxypeptidase activity"/>
    <property type="evidence" value="ECO:0007669"/>
    <property type="project" value="UniProtKB-KW"/>
</dbReference>
<keyword evidence="1" id="KW-0732">Signal</keyword>
<dbReference type="InterPro" id="IPR008969">
    <property type="entry name" value="CarboxyPept-like_regulatory"/>
</dbReference>
<keyword evidence="3" id="KW-1185">Reference proteome</keyword>
<name>A0A495M9D7_9FLAO</name>
<dbReference type="Proteomes" id="UP000277579">
    <property type="component" value="Unassembled WGS sequence"/>
</dbReference>
<dbReference type="Pfam" id="PF13715">
    <property type="entry name" value="CarbopepD_reg_2"/>
    <property type="match status" value="1"/>
</dbReference>